<keyword evidence="2" id="KW-0812">Transmembrane</keyword>
<evidence type="ECO:0000256" key="1">
    <source>
        <dbReference type="SAM" id="MobiDB-lite"/>
    </source>
</evidence>
<dbReference type="AlphaFoldDB" id="A0A5P8KAR4"/>
<dbReference type="KEGG" id="sphv:F9278_31310"/>
<keyword evidence="2" id="KW-1133">Transmembrane helix</keyword>
<evidence type="ECO:0008006" key="5">
    <source>
        <dbReference type="Google" id="ProtNLM"/>
    </source>
</evidence>
<keyword evidence="2" id="KW-0472">Membrane</keyword>
<gene>
    <name evidence="3" type="ORF">F9278_31310</name>
</gene>
<dbReference type="EMBL" id="CP045096">
    <property type="protein sequence ID" value="QFQ99902.1"/>
    <property type="molecule type" value="Genomic_DNA"/>
</dbReference>
<feature type="transmembrane region" description="Helical" evidence="2">
    <location>
        <begin position="26"/>
        <end position="47"/>
    </location>
</feature>
<proteinExistence type="predicted"/>
<sequence>MTRWDPHQGRWVDDPPGGGGPWARTAAVIALAVLLGGGAGFGVWTLFRDDGTTRTTSTSSSPSTPTPSASAAAPNSDDGGDTDGSDGNTDPATPKSSKSSESSDAASDPDADQYSDQGAAPGYVSSDDPAGFTVDVPSDWDRTAKTPAGKPTVVTYDSPDGTRTLQLFQISEDTPAESMDLAENENYGFARLPGYRVLDRSAADDSFSEVVYRFDGEDGAGPRQVIDHRFRTADGQIYGARLSAPESAPLTDLRETITMATTTLCPTGATCVRG</sequence>
<evidence type="ECO:0000313" key="3">
    <source>
        <dbReference type="EMBL" id="QFQ99902.1"/>
    </source>
</evidence>
<dbReference type="Proteomes" id="UP000327294">
    <property type="component" value="Chromosome"/>
</dbReference>
<accession>A0A5P8KAR4</accession>
<feature type="compositionally biased region" description="Low complexity" evidence="1">
    <location>
        <begin position="85"/>
        <end position="106"/>
    </location>
</feature>
<keyword evidence="4" id="KW-1185">Reference proteome</keyword>
<evidence type="ECO:0000256" key="2">
    <source>
        <dbReference type="SAM" id="Phobius"/>
    </source>
</evidence>
<feature type="compositionally biased region" description="Low complexity" evidence="1">
    <location>
        <begin position="53"/>
        <end position="77"/>
    </location>
</feature>
<reference evidence="3 4" key="1">
    <citation type="submission" date="2019-10" db="EMBL/GenBank/DDBJ databases">
        <title>Streptomyces sp. strain GY16 isolated from leaves of Broussonetia papyrifera.</title>
        <authorList>
            <person name="Mo P."/>
        </authorList>
    </citation>
    <scope>NUCLEOTIDE SEQUENCE [LARGE SCALE GENOMIC DNA]</scope>
    <source>
        <strain evidence="3 4">GY16</strain>
    </source>
</reference>
<organism evidence="3 4">
    <name type="scientific">Streptomyces phaeolivaceus</name>
    <dbReference type="NCBI Taxonomy" id="2653200"/>
    <lineage>
        <taxon>Bacteria</taxon>
        <taxon>Bacillati</taxon>
        <taxon>Actinomycetota</taxon>
        <taxon>Actinomycetes</taxon>
        <taxon>Kitasatosporales</taxon>
        <taxon>Streptomycetaceae</taxon>
        <taxon>Streptomyces</taxon>
    </lineage>
</organism>
<evidence type="ECO:0000313" key="4">
    <source>
        <dbReference type="Proteomes" id="UP000327294"/>
    </source>
</evidence>
<protein>
    <recommendedName>
        <fullName evidence="5">Serine/arginine repetitive matrix protein 2</fullName>
    </recommendedName>
</protein>
<feature type="region of interest" description="Disordered" evidence="1">
    <location>
        <begin position="50"/>
        <end position="151"/>
    </location>
</feature>
<name>A0A5P8KAR4_9ACTN</name>